<dbReference type="PANTHER" id="PTHR43606">
    <property type="entry name" value="PHOSPHATASE, PUTATIVE (AFU_ORTHOLOGUE AFUA_6G08710)-RELATED"/>
    <property type="match status" value="1"/>
</dbReference>
<sequence length="542" mass="60983">MSNDHESNKSQQQRRRFLCNATTGAGALIAGAALPRLVRAQNSAPAIITADKLRPQIPCGVMSGDIHKDKAIIWSRTDRPARMLVEYANNESFKNARSISGPLATPGTDYTARLDLSGLSAGQRTFYRVSFQDLQNPSARSGVVQGSLLLPGGTERDITFAFSGDEAGQGWGINEAFGGYRIYESMRRFQPDFFIHSGDQIYADGPIQAQVKLEDGSLWNNIVTPAKAKVAETLDDYRGNFAYNFLDANKRRFAAEVPFLVQWDDHEVRNNWYPGQQIGEAEKRYQQRDLNTLAANARRAMFEYNPYRIDQHDPERIYRMFSYGPLLEVFMLDERSYRGKNSANRQTSLDDDAVFLGKPQLQWLKQALLRSRSTWKVIASDMPISIVVPDLNPDVAKGTYEAWANGENGKPLGRELEIAEILKFIKQHNIKNIVWVTADVHYAAATYYTPEKAQFTDFKPFWEFVGGPLNAGTFGPNEVDQTFGPDVKYVSVPQGMKQNRPPTELLQFFGIAKIDAKTKTMTVSLHDIDGKNLYKVDIHPEA</sequence>
<evidence type="ECO:0000259" key="2">
    <source>
        <dbReference type="Pfam" id="PF16655"/>
    </source>
</evidence>
<dbReference type="InterPro" id="IPR038607">
    <property type="entry name" value="PhoD-like_sf"/>
</dbReference>
<feature type="domain" description="Phospholipase D N-terminal" evidence="2">
    <location>
        <begin position="60"/>
        <end position="138"/>
    </location>
</feature>
<dbReference type="RefSeq" id="WP_110256550.1">
    <property type="nucleotide sequence ID" value="NZ_QJKB01000006.1"/>
</dbReference>
<dbReference type="Proteomes" id="UP000247792">
    <property type="component" value="Unassembled WGS sequence"/>
</dbReference>
<dbReference type="Gene3D" id="3.60.21.70">
    <property type="entry name" value="PhoD-like phosphatase"/>
    <property type="match status" value="1"/>
</dbReference>
<dbReference type="CDD" id="cd07389">
    <property type="entry name" value="MPP_PhoD"/>
    <property type="match status" value="1"/>
</dbReference>
<dbReference type="Gene3D" id="2.60.40.380">
    <property type="entry name" value="Purple acid phosphatase-like, N-terminal"/>
    <property type="match status" value="1"/>
</dbReference>
<dbReference type="EMBL" id="QJKB01000006">
    <property type="protein sequence ID" value="PXX42126.1"/>
    <property type="molecule type" value="Genomic_DNA"/>
</dbReference>
<evidence type="ECO:0000259" key="1">
    <source>
        <dbReference type="Pfam" id="PF09423"/>
    </source>
</evidence>
<gene>
    <name evidence="3" type="ORF">DFR42_106306</name>
</gene>
<dbReference type="InterPro" id="IPR029052">
    <property type="entry name" value="Metallo-depent_PP-like"/>
</dbReference>
<organism evidence="3 4">
    <name type="scientific">Undibacterium pigrum</name>
    <dbReference type="NCBI Taxonomy" id="401470"/>
    <lineage>
        <taxon>Bacteria</taxon>
        <taxon>Pseudomonadati</taxon>
        <taxon>Pseudomonadota</taxon>
        <taxon>Betaproteobacteria</taxon>
        <taxon>Burkholderiales</taxon>
        <taxon>Oxalobacteraceae</taxon>
        <taxon>Undibacterium</taxon>
    </lineage>
</organism>
<name>A0A318J3B1_9BURK</name>
<feature type="domain" description="PhoD-like phosphatase metallophosphatase" evidence="1">
    <location>
        <begin position="167"/>
        <end position="524"/>
    </location>
</feature>
<accession>A0A318J3B1</accession>
<dbReference type="AlphaFoldDB" id="A0A318J3B1"/>
<comment type="caution">
    <text evidence="3">The sequence shown here is derived from an EMBL/GenBank/DDBJ whole genome shotgun (WGS) entry which is preliminary data.</text>
</comment>
<dbReference type="SUPFAM" id="SSF56300">
    <property type="entry name" value="Metallo-dependent phosphatases"/>
    <property type="match status" value="1"/>
</dbReference>
<reference evidence="3 4" key="1">
    <citation type="submission" date="2018-05" db="EMBL/GenBank/DDBJ databases">
        <title>Genomic Encyclopedia of Type Strains, Phase IV (KMG-IV): sequencing the most valuable type-strain genomes for metagenomic binning, comparative biology and taxonomic classification.</title>
        <authorList>
            <person name="Goeker M."/>
        </authorList>
    </citation>
    <scope>NUCLEOTIDE SEQUENCE [LARGE SCALE GENOMIC DNA]</scope>
    <source>
        <strain evidence="3 4">DSM 19792</strain>
    </source>
</reference>
<evidence type="ECO:0000313" key="3">
    <source>
        <dbReference type="EMBL" id="PXX42126.1"/>
    </source>
</evidence>
<dbReference type="PROSITE" id="PS51318">
    <property type="entry name" value="TAT"/>
    <property type="match status" value="1"/>
</dbReference>
<dbReference type="Pfam" id="PF16655">
    <property type="entry name" value="PhoD_N"/>
    <property type="match status" value="1"/>
</dbReference>
<evidence type="ECO:0000313" key="4">
    <source>
        <dbReference type="Proteomes" id="UP000247792"/>
    </source>
</evidence>
<dbReference type="InterPro" id="IPR018946">
    <property type="entry name" value="PhoD-like_MPP"/>
</dbReference>
<dbReference type="InterPro" id="IPR052900">
    <property type="entry name" value="Phospholipid_Metab_Enz"/>
</dbReference>
<keyword evidence="4" id="KW-1185">Reference proteome</keyword>
<dbReference type="Pfam" id="PF09423">
    <property type="entry name" value="PhoD"/>
    <property type="match status" value="1"/>
</dbReference>
<dbReference type="PANTHER" id="PTHR43606:SF1">
    <property type="entry name" value="PHOD-LIKE PHOSPHATASE METALLOPHOSPHATASE DOMAIN-CONTAINING PROTEIN"/>
    <property type="match status" value="1"/>
</dbReference>
<protein>
    <submittedName>
        <fullName evidence="3">Alkaline phosphatase D</fullName>
    </submittedName>
</protein>
<proteinExistence type="predicted"/>
<dbReference type="InterPro" id="IPR006311">
    <property type="entry name" value="TAT_signal"/>
</dbReference>
<dbReference type="OrthoDB" id="327733at2"/>
<dbReference type="InterPro" id="IPR032093">
    <property type="entry name" value="PhoD_N"/>
</dbReference>